<evidence type="ECO:0000313" key="1">
    <source>
        <dbReference type="EMBL" id="GFO84063.1"/>
    </source>
</evidence>
<evidence type="ECO:0000313" key="2">
    <source>
        <dbReference type="Proteomes" id="UP000613208"/>
    </source>
</evidence>
<name>A0A916Q8P3_9FIRM</name>
<sequence length="99" mass="11601">MSQDIYYIAFLDVDDRMPLNRFEIMIKIMEDDKTIDLVLSCYVVKVKNGKFLYSLWQSEASGKQSEEKLIMDFARSMISFYYGGIWNKLTRCISAICVD</sequence>
<comment type="caution">
    <text evidence="1">The sequence shown here is derived from an EMBL/GenBank/DDBJ whole genome shotgun (WGS) entry which is preliminary data.</text>
</comment>
<accession>A0A916Q8P3</accession>
<dbReference type="Gene3D" id="3.90.550.10">
    <property type="entry name" value="Spore Coat Polysaccharide Biosynthesis Protein SpsA, Chain A"/>
    <property type="match status" value="1"/>
</dbReference>
<protein>
    <submittedName>
        <fullName evidence="1">Uncharacterized protein</fullName>
    </submittedName>
</protein>
<dbReference type="Proteomes" id="UP000613208">
    <property type="component" value="Unassembled WGS sequence"/>
</dbReference>
<reference evidence="1" key="1">
    <citation type="submission" date="2020-06" db="EMBL/GenBank/DDBJ databases">
        <title>Characterization of fructooligosaccharide metabolism and fructooligosaccharide-degrading enzymes in human commensal butyrate producers.</title>
        <authorList>
            <person name="Tanno H."/>
            <person name="Fujii T."/>
            <person name="Hirano K."/>
            <person name="Maeno S."/>
            <person name="Tonozuka T."/>
            <person name="Sakamoto M."/>
            <person name="Ohkuma M."/>
            <person name="Tochio T."/>
            <person name="Endo A."/>
        </authorList>
    </citation>
    <scope>NUCLEOTIDE SEQUENCE</scope>
    <source>
        <strain evidence="1">JCM 17466</strain>
    </source>
</reference>
<dbReference type="EMBL" id="BLYI01000006">
    <property type="protein sequence ID" value="GFO84063.1"/>
    <property type="molecule type" value="Genomic_DNA"/>
</dbReference>
<gene>
    <name evidence="1" type="ORF">ANBU17_04100</name>
</gene>
<keyword evidence="2" id="KW-1185">Reference proteome</keyword>
<organism evidence="1 2">
    <name type="scientific">Anaerostipes butyraticus</name>
    <dbReference type="NCBI Taxonomy" id="645466"/>
    <lineage>
        <taxon>Bacteria</taxon>
        <taxon>Bacillati</taxon>
        <taxon>Bacillota</taxon>
        <taxon>Clostridia</taxon>
        <taxon>Lachnospirales</taxon>
        <taxon>Lachnospiraceae</taxon>
        <taxon>Anaerostipes</taxon>
    </lineage>
</organism>
<proteinExistence type="predicted"/>
<dbReference type="SUPFAM" id="SSF53448">
    <property type="entry name" value="Nucleotide-diphospho-sugar transferases"/>
    <property type="match status" value="1"/>
</dbReference>
<dbReference type="CDD" id="cd00761">
    <property type="entry name" value="Glyco_tranf_GTA_type"/>
    <property type="match status" value="1"/>
</dbReference>
<dbReference type="AlphaFoldDB" id="A0A916Q8P3"/>
<dbReference type="InterPro" id="IPR029044">
    <property type="entry name" value="Nucleotide-diphossugar_trans"/>
</dbReference>